<keyword evidence="2" id="KW-1185">Reference proteome</keyword>
<reference evidence="3" key="1">
    <citation type="submission" date="2022-11" db="UniProtKB">
        <authorList>
            <consortium name="WormBaseParasite"/>
        </authorList>
    </citation>
    <scope>IDENTIFICATION</scope>
</reference>
<dbReference type="AlphaFoldDB" id="A0A914Y6D6"/>
<evidence type="ECO:0000256" key="1">
    <source>
        <dbReference type="SAM" id="Coils"/>
    </source>
</evidence>
<protein>
    <submittedName>
        <fullName evidence="3">Uncharacterized protein</fullName>
    </submittedName>
</protein>
<evidence type="ECO:0000313" key="3">
    <source>
        <dbReference type="WBParaSite" id="PSU_v2.g14323.t1"/>
    </source>
</evidence>
<dbReference type="WBParaSite" id="PSU_v2.g14323.t1">
    <property type="protein sequence ID" value="PSU_v2.g14323.t1"/>
    <property type="gene ID" value="PSU_v2.g14323"/>
</dbReference>
<dbReference type="Proteomes" id="UP000887577">
    <property type="component" value="Unplaced"/>
</dbReference>
<organism evidence="2 3">
    <name type="scientific">Panagrolaimus superbus</name>
    <dbReference type="NCBI Taxonomy" id="310955"/>
    <lineage>
        <taxon>Eukaryota</taxon>
        <taxon>Metazoa</taxon>
        <taxon>Ecdysozoa</taxon>
        <taxon>Nematoda</taxon>
        <taxon>Chromadorea</taxon>
        <taxon>Rhabditida</taxon>
        <taxon>Tylenchina</taxon>
        <taxon>Panagrolaimomorpha</taxon>
        <taxon>Panagrolaimoidea</taxon>
        <taxon>Panagrolaimidae</taxon>
        <taxon>Panagrolaimus</taxon>
    </lineage>
</organism>
<accession>A0A914Y6D6</accession>
<name>A0A914Y6D6_9BILA</name>
<keyword evidence="1" id="KW-0175">Coiled coil</keyword>
<evidence type="ECO:0000313" key="2">
    <source>
        <dbReference type="Proteomes" id="UP000887577"/>
    </source>
</evidence>
<sequence length="130" mass="14975">MFLDAFAKSMNAKEIRELTQIIDDKSLTKQQTHDQVKALCERSGPESVKKFEETDKIIKGIAEYVMNHVKKIEGKLSPEALEFIKEAKQIYENMEITHTQEEEKLKELANNAPAPLKKELKSNNIFAHLF</sequence>
<feature type="coiled-coil region" evidence="1">
    <location>
        <begin position="84"/>
        <end position="111"/>
    </location>
</feature>
<proteinExistence type="predicted"/>